<sequence length="69" mass="8066">MSRDSLGQAHYHGKDASSAEFRCLAMERLLDLHVSRVEIALDNEYVVEALLHPREWQRYRDLLDKIQGL</sequence>
<proteinExistence type="predicted"/>
<dbReference type="EMBL" id="CABITT030000004">
    <property type="protein sequence ID" value="VVB00047.1"/>
    <property type="molecule type" value="Genomic_DNA"/>
</dbReference>
<dbReference type="Proteomes" id="UP000489600">
    <property type="component" value="Unassembled WGS sequence"/>
</dbReference>
<reference evidence="1" key="1">
    <citation type="submission" date="2019-07" db="EMBL/GenBank/DDBJ databases">
        <authorList>
            <person name="Dittberner H."/>
        </authorList>
    </citation>
    <scope>NUCLEOTIDE SEQUENCE [LARGE SCALE GENOMIC DNA]</scope>
</reference>
<name>A0A565BGR1_9BRAS</name>
<accession>A0A565BGR1</accession>
<dbReference type="AlphaFoldDB" id="A0A565BGR1"/>
<protein>
    <submittedName>
        <fullName evidence="1">Uncharacterized protein</fullName>
    </submittedName>
</protein>
<evidence type="ECO:0000313" key="2">
    <source>
        <dbReference type="Proteomes" id="UP000489600"/>
    </source>
</evidence>
<keyword evidence="2" id="KW-1185">Reference proteome</keyword>
<dbReference type="OrthoDB" id="10613385at2759"/>
<organism evidence="1 2">
    <name type="scientific">Arabis nemorensis</name>
    <dbReference type="NCBI Taxonomy" id="586526"/>
    <lineage>
        <taxon>Eukaryota</taxon>
        <taxon>Viridiplantae</taxon>
        <taxon>Streptophyta</taxon>
        <taxon>Embryophyta</taxon>
        <taxon>Tracheophyta</taxon>
        <taxon>Spermatophyta</taxon>
        <taxon>Magnoliopsida</taxon>
        <taxon>eudicotyledons</taxon>
        <taxon>Gunneridae</taxon>
        <taxon>Pentapetalae</taxon>
        <taxon>rosids</taxon>
        <taxon>malvids</taxon>
        <taxon>Brassicales</taxon>
        <taxon>Brassicaceae</taxon>
        <taxon>Arabideae</taxon>
        <taxon>Arabis</taxon>
    </lineage>
</organism>
<gene>
    <name evidence="1" type="ORF">ANE_LOCUS10491</name>
</gene>
<comment type="caution">
    <text evidence="1">The sequence shown here is derived from an EMBL/GenBank/DDBJ whole genome shotgun (WGS) entry which is preliminary data.</text>
</comment>
<evidence type="ECO:0000313" key="1">
    <source>
        <dbReference type="EMBL" id="VVB00047.1"/>
    </source>
</evidence>